<dbReference type="Proteomes" id="UP000234190">
    <property type="component" value="Unassembled WGS sequence"/>
</dbReference>
<evidence type="ECO:0008006" key="5">
    <source>
        <dbReference type="Google" id="ProtNLM"/>
    </source>
</evidence>
<feature type="compositionally biased region" description="Polar residues" evidence="1">
    <location>
        <begin position="58"/>
        <end position="76"/>
    </location>
</feature>
<proteinExistence type="predicted"/>
<protein>
    <recommendedName>
        <fullName evidence="5">DUF4148 domain-containing protein</fullName>
    </recommendedName>
</protein>
<feature type="compositionally biased region" description="Polar residues" evidence="1">
    <location>
        <begin position="104"/>
        <end position="114"/>
    </location>
</feature>
<dbReference type="RefSeq" id="WP_102075707.1">
    <property type="nucleotide sequence ID" value="NZ_PDNW01000027.1"/>
</dbReference>
<feature type="region of interest" description="Disordered" evidence="1">
    <location>
        <begin position="58"/>
        <end position="127"/>
    </location>
</feature>
<dbReference type="EMBL" id="PDNW01000027">
    <property type="protein sequence ID" value="PLC48126.1"/>
    <property type="molecule type" value="Genomic_DNA"/>
</dbReference>
<feature type="signal peptide" evidence="2">
    <location>
        <begin position="1"/>
        <end position="24"/>
    </location>
</feature>
<evidence type="ECO:0000256" key="1">
    <source>
        <dbReference type="SAM" id="MobiDB-lite"/>
    </source>
</evidence>
<keyword evidence="2" id="KW-0732">Signal</keyword>
<name>A0A2N4TZD2_9BURK</name>
<feature type="chain" id="PRO_5014606811" description="DUF4148 domain-containing protein" evidence="2">
    <location>
        <begin position="25"/>
        <end position="127"/>
    </location>
</feature>
<organism evidence="3 4">
    <name type="scientific">Pollutimonas subterranea</name>
    <dbReference type="NCBI Taxonomy" id="2045210"/>
    <lineage>
        <taxon>Bacteria</taxon>
        <taxon>Pseudomonadati</taxon>
        <taxon>Pseudomonadota</taxon>
        <taxon>Betaproteobacteria</taxon>
        <taxon>Burkholderiales</taxon>
        <taxon>Alcaligenaceae</taxon>
        <taxon>Pollutimonas</taxon>
    </lineage>
</organism>
<dbReference type="InterPro" id="IPR025421">
    <property type="entry name" value="DUF4148"/>
</dbReference>
<accession>A0A2N4TZD2</accession>
<evidence type="ECO:0000313" key="4">
    <source>
        <dbReference type="Proteomes" id="UP000234190"/>
    </source>
</evidence>
<dbReference type="OrthoDB" id="8526877at2"/>
<dbReference type="AlphaFoldDB" id="A0A2N4TZD2"/>
<dbReference type="Pfam" id="PF13663">
    <property type="entry name" value="DUF4148"/>
    <property type="match status" value="1"/>
</dbReference>
<comment type="caution">
    <text evidence="3">The sequence shown here is derived from an EMBL/GenBank/DDBJ whole genome shotgun (WGS) entry which is preliminary data.</text>
</comment>
<gene>
    <name evidence="3" type="ORF">CR159_19960</name>
</gene>
<evidence type="ECO:0000256" key="2">
    <source>
        <dbReference type="SAM" id="SignalP"/>
    </source>
</evidence>
<sequence length="127" mass="13895">MNLRTKTIMTLLAAALTIPTTGFAAWIPDGTEQGGYEAYDSTNNKTRAQVLQELQEAKQSSHWSMHQGEATGSWSEPTAEPAKTRVVVQQDLQEAKQSSHWDTHQGQATGTWSEPTAEPAKTRAAVQ</sequence>
<evidence type="ECO:0000313" key="3">
    <source>
        <dbReference type="EMBL" id="PLC48126.1"/>
    </source>
</evidence>
<feature type="compositionally biased region" description="Basic and acidic residues" evidence="1">
    <location>
        <begin position="93"/>
        <end position="103"/>
    </location>
</feature>
<reference evidence="3 4" key="1">
    <citation type="submission" date="2017-10" db="EMBL/GenBank/DDBJ databases">
        <title>Two draft genome sequences of Pusillimonas sp. strains isolated from a nitrate- and radionuclide-contaminated groundwater in Russia.</title>
        <authorList>
            <person name="Grouzdev D.S."/>
            <person name="Tourova T.P."/>
            <person name="Goeva M.A."/>
            <person name="Babich T.L."/>
            <person name="Sokolova D.S."/>
            <person name="Abdullin R."/>
            <person name="Poltaraus A.B."/>
            <person name="Toshchakov S.V."/>
            <person name="Nazina T.N."/>
        </authorList>
    </citation>
    <scope>NUCLEOTIDE SEQUENCE [LARGE SCALE GENOMIC DNA]</scope>
    <source>
        <strain evidence="3 4">JR1/69-3-13</strain>
    </source>
</reference>
<keyword evidence="4" id="KW-1185">Reference proteome</keyword>